<keyword evidence="1" id="KW-0234">DNA repair</keyword>
<name>A0ABY7EWV7_MYAAR</name>
<dbReference type="InterPro" id="IPR027417">
    <property type="entry name" value="P-loop_NTPase"/>
</dbReference>
<keyword evidence="1" id="KW-0227">DNA damage</keyword>
<comment type="cofactor">
    <cofactor evidence="1">
        <name>Mg(2+)</name>
        <dbReference type="ChEBI" id="CHEBI:18420"/>
    </cofactor>
</comment>
<keyword evidence="4" id="KW-1185">Reference proteome</keyword>
<gene>
    <name evidence="3" type="ORF">MAR_027557</name>
</gene>
<dbReference type="PANTHER" id="PTHR47642:SF5">
    <property type="entry name" value="ATP-DEPENDENT DNA HELICASE"/>
    <property type="match status" value="1"/>
</dbReference>
<keyword evidence="1" id="KW-0378">Hydrolase</keyword>
<organism evidence="3 4">
    <name type="scientific">Mya arenaria</name>
    <name type="common">Soft-shell clam</name>
    <dbReference type="NCBI Taxonomy" id="6604"/>
    <lineage>
        <taxon>Eukaryota</taxon>
        <taxon>Metazoa</taxon>
        <taxon>Spiralia</taxon>
        <taxon>Lophotrochozoa</taxon>
        <taxon>Mollusca</taxon>
        <taxon>Bivalvia</taxon>
        <taxon>Autobranchia</taxon>
        <taxon>Heteroconchia</taxon>
        <taxon>Euheterodonta</taxon>
        <taxon>Imparidentia</taxon>
        <taxon>Neoheterodontei</taxon>
        <taxon>Myida</taxon>
        <taxon>Myoidea</taxon>
        <taxon>Myidae</taxon>
        <taxon>Mya</taxon>
    </lineage>
</organism>
<evidence type="ECO:0000313" key="4">
    <source>
        <dbReference type="Proteomes" id="UP001164746"/>
    </source>
</evidence>
<dbReference type="EMBL" id="CP111019">
    <property type="protein sequence ID" value="WAR13377.1"/>
    <property type="molecule type" value="Genomic_DNA"/>
</dbReference>
<comment type="catalytic activity">
    <reaction evidence="1">
        <text>ATP + H2O = ADP + phosphate + H(+)</text>
        <dbReference type="Rhea" id="RHEA:13065"/>
        <dbReference type="ChEBI" id="CHEBI:15377"/>
        <dbReference type="ChEBI" id="CHEBI:15378"/>
        <dbReference type="ChEBI" id="CHEBI:30616"/>
        <dbReference type="ChEBI" id="CHEBI:43474"/>
        <dbReference type="ChEBI" id="CHEBI:456216"/>
        <dbReference type="EC" id="5.6.2.3"/>
    </reaction>
</comment>
<dbReference type="InterPro" id="IPR010285">
    <property type="entry name" value="DNA_helicase_pif1-like_DEAD"/>
</dbReference>
<comment type="similarity">
    <text evidence="1">Belongs to the helicase family.</text>
</comment>
<reference evidence="3" key="1">
    <citation type="submission" date="2022-11" db="EMBL/GenBank/DDBJ databases">
        <title>Centuries of genome instability and evolution in soft-shell clam transmissible cancer (bioRxiv).</title>
        <authorList>
            <person name="Hart S.F.M."/>
            <person name="Yonemitsu M.A."/>
            <person name="Giersch R.M."/>
            <person name="Beal B.F."/>
            <person name="Arriagada G."/>
            <person name="Davis B.W."/>
            <person name="Ostrander E.A."/>
            <person name="Goff S.P."/>
            <person name="Metzger M.J."/>
        </authorList>
    </citation>
    <scope>NUCLEOTIDE SEQUENCE</scope>
    <source>
        <strain evidence="3">MELC-2E11</strain>
        <tissue evidence="3">Siphon/mantle</tissue>
    </source>
</reference>
<dbReference type="EC" id="5.6.2.3" evidence="1"/>
<dbReference type="SUPFAM" id="SSF52540">
    <property type="entry name" value="P-loop containing nucleoside triphosphate hydrolases"/>
    <property type="match status" value="2"/>
</dbReference>
<evidence type="ECO:0000313" key="3">
    <source>
        <dbReference type="EMBL" id="WAR13377.1"/>
    </source>
</evidence>
<keyword evidence="1" id="KW-0233">DNA recombination</keyword>
<dbReference type="Pfam" id="PF05970">
    <property type="entry name" value="PIF1"/>
    <property type="match status" value="1"/>
</dbReference>
<evidence type="ECO:0000256" key="1">
    <source>
        <dbReference type="RuleBase" id="RU363044"/>
    </source>
</evidence>
<keyword evidence="1" id="KW-0547">Nucleotide-binding</keyword>
<keyword evidence="1" id="KW-0347">Helicase</keyword>
<evidence type="ECO:0000259" key="2">
    <source>
        <dbReference type="Pfam" id="PF05970"/>
    </source>
</evidence>
<dbReference type="Proteomes" id="UP001164746">
    <property type="component" value="Chromosome 8"/>
</dbReference>
<proteinExistence type="inferred from homology"/>
<dbReference type="PANTHER" id="PTHR47642">
    <property type="entry name" value="ATP-DEPENDENT DNA HELICASE"/>
    <property type="match status" value="1"/>
</dbReference>
<sequence>MGPAGTGKSFLVKSALKLLQKRKLKVCVTATTGIACCVYDEAMTIHKLTGIGDGRFEKSDIRNVVEHNVKFHDAKNKIICTDVLFIDECLMMSTKFLESLHEVCKIKDENKPFGGIQEIFCNYPLFSIALYNDSGKCCFESPLFSKMFPHRILLTEVARQTEKTFINVIRQVSTGDVSDEAIHYLKDPSRPIMTGKDSVKLFSNNDQVDFYNRECILNTDGDLLEYRANEQGDKKLQRILAPSMLWLKIGAPVMLLFYQIHKGEVTSISTSGPVVTFPSIQNTIPLNKVKLTVFDPRQNSDIAVCEQFPIKLAFGITIHKAQGMTLDRDFKPVKSQQDNRLTNLMELANWFEKWGNTKKMIQRERYQQCLLSATRTYCHAPVYRTALNSIITGQTTVFTKANAGKCRDAAKTYDCEKQEKTSKRKICNKLEENGVTGFRFPFAHFVSDGVQAPKLYSIFWDAVDKLRTFGFNAFYTSMDGAQCNRTFIKMHINDNTNFTTQSPCSFQTMTFFIMDPSHVIKKIRNIIKSGNSEKHSHLLTDTPII</sequence>
<dbReference type="InterPro" id="IPR051055">
    <property type="entry name" value="PIF1_helicase"/>
</dbReference>
<accession>A0ABY7EWV7</accession>
<feature type="domain" description="DNA helicase Pif1-like DEAD-box helicase" evidence="2">
    <location>
        <begin position="2"/>
        <end position="180"/>
    </location>
</feature>
<keyword evidence="1" id="KW-0067">ATP-binding</keyword>
<dbReference type="Gene3D" id="3.40.50.300">
    <property type="entry name" value="P-loop containing nucleotide triphosphate hydrolases"/>
    <property type="match status" value="1"/>
</dbReference>
<protein>
    <recommendedName>
        <fullName evidence="1">ATP-dependent DNA helicase</fullName>
        <ecNumber evidence="1">5.6.2.3</ecNumber>
    </recommendedName>
</protein>